<evidence type="ECO:0000313" key="3">
    <source>
        <dbReference type="EMBL" id="MBQ0909757.1"/>
    </source>
</evidence>
<evidence type="ECO:0000256" key="1">
    <source>
        <dbReference type="PROSITE-ProRule" id="PRU00169"/>
    </source>
</evidence>
<dbReference type="PROSITE" id="PS50110">
    <property type="entry name" value="RESPONSE_REGULATORY"/>
    <property type="match status" value="1"/>
</dbReference>
<dbReference type="SMART" id="SM00448">
    <property type="entry name" value="REC"/>
    <property type="match status" value="1"/>
</dbReference>
<feature type="modified residue" description="4-aspartylphosphate" evidence="1">
    <location>
        <position position="56"/>
    </location>
</feature>
<accession>A0ABS5D6V1</accession>
<dbReference type="InterPro" id="IPR007492">
    <property type="entry name" value="LytTR_DNA-bd_dom"/>
</dbReference>
<feature type="domain" description="Response regulatory" evidence="2">
    <location>
        <begin position="5"/>
        <end position="122"/>
    </location>
</feature>
<dbReference type="Gene3D" id="3.40.50.2300">
    <property type="match status" value="1"/>
</dbReference>
<dbReference type="Gene3D" id="2.40.50.1020">
    <property type="entry name" value="LytTr DNA-binding domain"/>
    <property type="match status" value="1"/>
</dbReference>
<dbReference type="EMBL" id="JAGPXB010000016">
    <property type="protein sequence ID" value="MBQ0909757.1"/>
    <property type="molecule type" value="Genomic_DNA"/>
</dbReference>
<protein>
    <submittedName>
        <fullName evidence="3">Response regulator</fullName>
    </submittedName>
</protein>
<dbReference type="SUPFAM" id="SSF52172">
    <property type="entry name" value="CheY-like"/>
    <property type="match status" value="1"/>
</dbReference>
<dbReference type="InterPro" id="IPR001789">
    <property type="entry name" value="Sig_transdc_resp-reg_receiver"/>
</dbReference>
<dbReference type="Pfam" id="PF04397">
    <property type="entry name" value="LytTR"/>
    <property type="match status" value="1"/>
</dbReference>
<reference evidence="3 4" key="1">
    <citation type="submission" date="2021-04" db="EMBL/GenBank/DDBJ databases">
        <title>Description of novel Flavobacterium sp. F-328.</title>
        <authorList>
            <person name="Saticioglu I.B."/>
        </authorList>
    </citation>
    <scope>NUCLEOTIDE SEQUENCE [LARGE SCALE GENOMIC DNA]</scope>
    <source>
        <strain evidence="3 4">F-328</strain>
    </source>
</reference>
<dbReference type="Pfam" id="PF00072">
    <property type="entry name" value="Response_reg"/>
    <property type="match status" value="1"/>
</dbReference>
<gene>
    <name evidence="3" type="ORF">KBJ98_13670</name>
</gene>
<dbReference type="Proteomes" id="UP000679008">
    <property type="component" value="Unassembled WGS sequence"/>
</dbReference>
<name>A0ABS5D6V1_9FLAO</name>
<keyword evidence="1" id="KW-0597">Phosphoprotein</keyword>
<evidence type="ECO:0000259" key="2">
    <source>
        <dbReference type="PROSITE" id="PS50110"/>
    </source>
</evidence>
<dbReference type="SMART" id="SM00850">
    <property type="entry name" value="LytTR"/>
    <property type="match status" value="1"/>
</dbReference>
<evidence type="ECO:0000313" key="4">
    <source>
        <dbReference type="Proteomes" id="UP000679008"/>
    </source>
</evidence>
<keyword evidence="4" id="KW-1185">Reference proteome</keyword>
<dbReference type="InterPro" id="IPR011006">
    <property type="entry name" value="CheY-like_superfamily"/>
</dbReference>
<proteinExistence type="predicted"/>
<dbReference type="RefSeq" id="WP_210791457.1">
    <property type="nucleotide sequence ID" value="NZ_JAGPXB010000016.1"/>
</dbReference>
<organism evidence="3 4">
    <name type="scientific">Flavobacterium erciyesense</name>
    <dbReference type="NCBI Taxonomy" id="2825842"/>
    <lineage>
        <taxon>Bacteria</taxon>
        <taxon>Pseudomonadati</taxon>
        <taxon>Bacteroidota</taxon>
        <taxon>Flavobacteriia</taxon>
        <taxon>Flavobacteriales</taxon>
        <taxon>Flavobacteriaceae</taxon>
        <taxon>Flavobacterium</taxon>
    </lineage>
</organism>
<comment type="caution">
    <text evidence="3">The sequence shown here is derived from an EMBL/GenBank/DDBJ whole genome shotgun (WGS) entry which is preliminary data.</text>
</comment>
<sequence>MSKFKAALLDDNKEQLKLNQLVLESISSFEVVASCSSAKVFLKEIKISQPEILFLDLNLGDSYMTGMEVAFQLKLPVMFVSSNTSQYIKEIESLKRDYDICVDHITKPFTEQEFIKTAQRFLKEIELFKKEEFIHLDFGATKRNKIAINSIVYLSADKNNGSESNNKLIHFTNRKPENLIDFSFSKMEEKGLLKSQFITIHKSFRVNKQHIKNYHKKNESVEVDVFSLGGKLESKFLQVSENYQSSVKEYKK</sequence>